<dbReference type="Proteomes" id="UP000326570">
    <property type="component" value="Unassembled WGS sequence"/>
</dbReference>
<dbReference type="EMBL" id="VTWT01000009">
    <property type="protein sequence ID" value="KAA9327375.1"/>
    <property type="molecule type" value="Genomic_DNA"/>
</dbReference>
<sequence>MKLLQKLCGIHAPSGNEIQMKEFLLDYIDKEKRHWKVQPEILASDDFMDCILLVFGKPRTAVFAHMDSIGFMVRYGNQLIKIGGPVCETGYELVGEDSLGKIACTLIVDEETGQLTYDYYREIERGTELVFKAEFREEKDIVQCCYMDNRLGVWNALKVAETLEDGVIAFSCWEEIGGGSVSFLARYINERFGVRQALIADITWVTEGVLPGEGVAISLRDSLIPRRSFIMKIVEIAKKAGIPYQLEVESAGGSDGKELQFSNIPWDWCFIGAPEDNVHSPDEIVHKADMQAMVDLYKVLLKEL</sequence>
<proteinExistence type="predicted"/>
<gene>
    <name evidence="3" type="ORF">F0P94_15790</name>
</gene>
<comment type="caution">
    <text evidence="3">The sequence shown here is derived from an EMBL/GenBank/DDBJ whole genome shotgun (WGS) entry which is preliminary data.</text>
</comment>
<dbReference type="SUPFAM" id="SSF53187">
    <property type="entry name" value="Zn-dependent exopeptidases"/>
    <property type="match status" value="1"/>
</dbReference>
<name>A0A5N1IMJ3_9BACT</name>
<dbReference type="PANTHER" id="PTHR32481:SF0">
    <property type="entry name" value="AMINOPEPTIDASE YPDE-RELATED"/>
    <property type="match status" value="1"/>
</dbReference>
<evidence type="ECO:0000313" key="3">
    <source>
        <dbReference type="EMBL" id="KAA9327375.1"/>
    </source>
</evidence>
<evidence type="ECO:0000256" key="1">
    <source>
        <dbReference type="ARBA" id="ARBA00022723"/>
    </source>
</evidence>
<dbReference type="AlphaFoldDB" id="A0A5N1IMJ3"/>
<dbReference type="InterPro" id="IPR051464">
    <property type="entry name" value="Peptidase_M42_aminopept"/>
</dbReference>
<reference evidence="3 4" key="1">
    <citation type="submission" date="2019-09" db="EMBL/GenBank/DDBJ databases">
        <title>Genome sequence of Adhaeribacter sp. M2.</title>
        <authorList>
            <person name="Srinivasan S."/>
        </authorList>
    </citation>
    <scope>NUCLEOTIDE SEQUENCE [LARGE SCALE GENOMIC DNA]</scope>
    <source>
        <strain evidence="3 4">M2</strain>
    </source>
</reference>
<dbReference type="InterPro" id="IPR008007">
    <property type="entry name" value="Peptidase_M42"/>
</dbReference>
<dbReference type="PANTHER" id="PTHR32481">
    <property type="entry name" value="AMINOPEPTIDASE"/>
    <property type="match status" value="1"/>
</dbReference>
<organism evidence="3 4">
    <name type="scientific">Adhaeribacter soli</name>
    <dbReference type="NCBI Taxonomy" id="2607655"/>
    <lineage>
        <taxon>Bacteria</taxon>
        <taxon>Pseudomonadati</taxon>
        <taxon>Bacteroidota</taxon>
        <taxon>Cytophagia</taxon>
        <taxon>Cytophagales</taxon>
        <taxon>Hymenobacteraceae</taxon>
        <taxon>Adhaeribacter</taxon>
    </lineage>
</organism>
<dbReference type="GO" id="GO:0016787">
    <property type="term" value="F:hydrolase activity"/>
    <property type="evidence" value="ECO:0007669"/>
    <property type="project" value="UniProtKB-KW"/>
</dbReference>
<keyword evidence="4" id="KW-1185">Reference proteome</keyword>
<dbReference type="RefSeq" id="WP_150904879.1">
    <property type="nucleotide sequence ID" value="NZ_VTWT01000009.1"/>
</dbReference>
<dbReference type="Pfam" id="PF05343">
    <property type="entry name" value="Peptidase_M42"/>
    <property type="match status" value="1"/>
</dbReference>
<dbReference type="Gene3D" id="3.40.630.10">
    <property type="entry name" value="Zn peptidases"/>
    <property type="match status" value="2"/>
</dbReference>
<dbReference type="GO" id="GO:0046872">
    <property type="term" value="F:metal ion binding"/>
    <property type="evidence" value="ECO:0007669"/>
    <property type="project" value="UniProtKB-KW"/>
</dbReference>
<evidence type="ECO:0000256" key="2">
    <source>
        <dbReference type="ARBA" id="ARBA00022801"/>
    </source>
</evidence>
<keyword evidence="1" id="KW-0479">Metal-binding</keyword>
<protein>
    <submittedName>
        <fullName evidence="3">M20/M25/M40 family metallo-hydrolase</fullName>
    </submittedName>
</protein>
<accession>A0A5N1IMJ3</accession>
<evidence type="ECO:0000313" key="4">
    <source>
        <dbReference type="Proteomes" id="UP000326570"/>
    </source>
</evidence>
<keyword evidence="2 3" id="KW-0378">Hydrolase</keyword>